<sequence>MEMYNKPPKKQWKELTRRPGFEKNQLSSLVYDILNEVKSYGNAALQKYSEQFDKVSINDLLVSEKEMEIAESEVSEALKSAIKLAKNNIEKFHASQQNSEEKIETTSGVFCWRKAVAIEKVGLYIPGGSAPLFSTILMLGIPAILAGCKEIVLCTPPNVKGNIHPAIRYTASLIGISKIFKVGGAQAIAAMAYGTETIPQVYKIFGPGNQYVTKAKELIQQSGTAIDMPAGPSEVLVIADKTGIPSFIASDLLSQAEHGADSQVILLSNDQRIIDETLSEVQKQLNQLPRKNTAEKALENSKAILLESMEACMEFSNLYAPEHLILASESASGLSEKVINAGSVFLGNYSCESAGDYASGTNHTLPTNGYARNYSGVSLESFQKKISFQELSKEGLKNIGPAIELMAEAEQLIAHKNAVSIRLKSINDV</sequence>
<organism evidence="18 19">
    <name type="scientific">Ulvibacter antarcticus</name>
    <dbReference type="NCBI Taxonomy" id="442714"/>
    <lineage>
        <taxon>Bacteria</taxon>
        <taxon>Pseudomonadati</taxon>
        <taxon>Bacteroidota</taxon>
        <taxon>Flavobacteriia</taxon>
        <taxon>Flavobacteriales</taxon>
        <taxon>Flavobacteriaceae</taxon>
        <taxon>Ulvibacter</taxon>
    </lineage>
</organism>
<dbReference type="GO" id="GO:0008270">
    <property type="term" value="F:zinc ion binding"/>
    <property type="evidence" value="ECO:0007669"/>
    <property type="project" value="UniProtKB-UniRule"/>
</dbReference>
<dbReference type="Pfam" id="PF00815">
    <property type="entry name" value="Histidinol_dh"/>
    <property type="match status" value="1"/>
</dbReference>
<evidence type="ECO:0000256" key="5">
    <source>
        <dbReference type="ARBA" id="ARBA00022723"/>
    </source>
</evidence>
<feature type="binding site" evidence="11 16">
    <location>
        <position position="356"/>
    </location>
    <ligand>
        <name>Zn(2+)</name>
        <dbReference type="ChEBI" id="CHEBI:29105"/>
    </ligand>
</feature>
<feature type="binding site" evidence="11 15">
    <location>
        <position position="410"/>
    </location>
    <ligand>
        <name>substrate</name>
    </ligand>
</feature>
<dbReference type="PROSITE" id="PS00611">
    <property type="entry name" value="HISOL_DEHYDROGENASE"/>
    <property type="match status" value="1"/>
</dbReference>
<evidence type="ECO:0000256" key="14">
    <source>
        <dbReference type="PIRSR" id="PIRSR000099-2"/>
    </source>
</evidence>
<dbReference type="InterPro" id="IPR012131">
    <property type="entry name" value="Hstdl_DH"/>
</dbReference>
<feature type="binding site" evidence="11 14">
    <location>
        <position position="209"/>
    </location>
    <ligand>
        <name>NAD(+)</name>
        <dbReference type="ChEBI" id="CHEBI:57540"/>
    </ligand>
</feature>
<dbReference type="GO" id="GO:0005829">
    <property type="term" value="C:cytosol"/>
    <property type="evidence" value="ECO:0007669"/>
    <property type="project" value="TreeGrafter"/>
</dbReference>
<evidence type="ECO:0000313" key="19">
    <source>
        <dbReference type="Proteomes" id="UP000271339"/>
    </source>
</evidence>
<name>A0A3L9YZL3_9FLAO</name>
<keyword evidence="19" id="KW-1185">Reference proteome</keyword>
<dbReference type="HAMAP" id="MF_01024">
    <property type="entry name" value="HisD"/>
    <property type="match status" value="1"/>
</dbReference>
<dbReference type="InterPro" id="IPR001692">
    <property type="entry name" value="Histidinol_DH_CS"/>
</dbReference>
<keyword evidence="6 11" id="KW-0862">Zinc</keyword>
<feature type="binding site" evidence="11 15">
    <location>
        <position position="415"/>
    </location>
    <ligand>
        <name>substrate</name>
    </ligand>
</feature>
<dbReference type="EC" id="1.1.1.23" evidence="3 11"/>
<evidence type="ECO:0000256" key="3">
    <source>
        <dbReference type="ARBA" id="ARBA00012965"/>
    </source>
</evidence>
<comment type="similarity">
    <text evidence="2 11 12 17">Belongs to the histidinol dehydrogenase family.</text>
</comment>
<dbReference type="FunFam" id="3.40.50.1980:FF:000001">
    <property type="entry name" value="Histidinol dehydrogenase"/>
    <property type="match status" value="1"/>
</dbReference>
<reference evidence="18 19" key="1">
    <citation type="submission" date="2018-10" db="EMBL/GenBank/DDBJ databases">
        <title>Genomic Encyclopedia of Archaeal and Bacterial Type Strains, Phase II (KMG-II): from individual species to whole genera.</title>
        <authorList>
            <person name="Goeker M."/>
        </authorList>
    </citation>
    <scope>NUCLEOTIDE SEQUENCE [LARGE SCALE GENOMIC DNA]</scope>
    <source>
        <strain evidence="18 19">DSM 23424</strain>
    </source>
</reference>
<dbReference type="EMBL" id="REFC01000012">
    <property type="protein sequence ID" value="RMA64549.1"/>
    <property type="molecule type" value="Genomic_DNA"/>
</dbReference>
<dbReference type="CDD" id="cd06572">
    <property type="entry name" value="Histidinol_dh"/>
    <property type="match status" value="1"/>
</dbReference>
<feature type="binding site" evidence="11 14">
    <location>
        <position position="124"/>
    </location>
    <ligand>
        <name>NAD(+)</name>
        <dbReference type="ChEBI" id="CHEBI:57540"/>
    </ligand>
</feature>
<dbReference type="GO" id="GO:0051287">
    <property type="term" value="F:NAD binding"/>
    <property type="evidence" value="ECO:0007669"/>
    <property type="project" value="InterPro"/>
</dbReference>
<dbReference type="GO" id="GO:0000105">
    <property type="term" value="P:L-histidine biosynthetic process"/>
    <property type="evidence" value="ECO:0007669"/>
    <property type="project" value="UniProtKB-UniRule"/>
</dbReference>
<dbReference type="NCBIfam" id="TIGR00069">
    <property type="entry name" value="hisD"/>
    <property type="match status" value="1"/>
</dbReference>
<comment type="function">
    <text evidence="11">Catalyzes the sequential NAD-dependent oxidations of L-histidinol to L-histidinaldehyde and then to L-histidine.</text>
</comment>
<comment type="pathway">
    <text evidence="1 11">Amino-acid biosynthesis; L-histidine biosynthesis; L-histidine from 5-phospho-alpha-D-ribose 1-diphosphate: step 9/9.</text>
</comment>
<feature type="binding site" evidence="11 15">
    <location>
        <position position="233"/>
    </location>
    <ligand>
        <name>substrate</name>
    </ligand>
</feature>
<feature type="binding site" evidence="11 15">
    <location>
        <position position="356"/>
    </location>
    <ligand>
        <name>substrate</name>
    </ligand>
</feature>
<evidence type="ECO:0000256" key="13">
    <source>
        <dbReference type="PIRSR" id="PIRSR000099-1"/>
    </source>
</evidence>
<feature type="binding site" evidence="11 15">
    <location>
        <position position="255"/>
    </location>
    <ligand>
        <name>substrate</name>
    </ligand>
</feature>
<feature type="active site" description="Proton acceptor" evidence="11 13">
    <location>
        <position position="322"/>
    </location>
</feature>
<evidence type="ECO:0000256" key="15">
    <source>
        <dbReference type="PIRSR" id="PIRSR000099-3"/>
    </source>
</evidence>
<feature type="binding site" evidence="11 16">
    <location>
        <position position="415"/>
    </location>
    <ligand>
        <name>Zn(2+)</name>
        <dbReference type="ChEBI" id="CHEBI:29105"/>
    </ligand>
</feature>
<evidence type="ECO:0000256" key="6">
    <source>
        <dbReference type="ARBA" id="ARBA00022833"/>
    </source>
</evidence>
<comment type="catalytic activity">
    <reaction evidence="10 11">
        <text>L-histidinol + 2 NAD(+) + H2O = L-histidine + 2 NADH + 3 H(+)</text>
        <dbReference type="Rhea" id="RHEA:20641"/>
        <dbReference type="ChEBI" id="CHEBI:15377"/>
        <dbReference type="ChEBI" id="CHEBI:15378"/>
        <dbReference type="ChEBI" id="CHEBI:57540"/>
        <dbReference type="ChEBI" id="CHEBI:57595"/>
        <dbReference type="ChEBI" id="CHEBI:57699"/>
        <dbReference type="ChEBI" id="CHEBI:57945"/>
        <dbReference type="EC" id="1.1.1.23"/>
    </reaction>
</comment>
<evidence type="ECO:0000256" key="4">
    <source>
        <dbReference type="ARBA" id="ARBA00022605"/>
    </source>
</evidence>
<dbReference type="Gene3D" id="1.20.5.1300">
    <property type="match status" value="1"/>
</dbReference>
<dbReference type="InterPro" id="IPR022695">
    <property type="entry name" value="Histidinol_DH_monofunct"/>
</dbReference>
<evidence type="ECO:0000256" key="2">
    <source>
        <dbReference type="ARBA" id="ARBA00010178"/>
    </source>
</evidence>
<dbReference type="UniPathway" id="UPA00031">
    <property type="reaction ID" value="UER00014"/>
</dbReference>
<feature type="binding site" evidence="11 15">
    <location>
        <position position="323"/>
    </location>
    <ligand>
        <name>substrate</name>
    </ligand>
</feature>
<keyword evidence="8 11" id="KW-0520">NAD</keyword>
<comment type="cofactor">
    <cofactor evidence="11 16">
        <name>Zn(2+)</name>
        <dbReference type="ChEBI" id="CHEBI:29105"/>
    </cofactor>
    <text evidence="11 16">Binds 1 zinc ion per subunit.</text>
</comment>
<evidence type="ECO:0000256" key="17">
    <source>
        <dbReference type="RuleBase" id="RU004175"/>
    </source>
</evidence>
<evidence type="ECO:0000256" key="9">
    <source>
        <dbReference type="ARBA" id="ARBA00023102"/>
    </source>
</evidence>
<dbReference type="PIRSF" id="PIRSF000099">
    <property type="entry name" value="Histidinol_dh"/>
    <property type="match status" value="1"/>
</dbReference>
<accession>A0A3L9YZL3</accession>
<feature type="binding site" evidence="11 16">
    <location>
        <position position="258"/>
    </location>
    <ligand>
        <name>Zn(2+)</name>
        <dbReference type="ChEBI" id="CHEBI:29105"/>
    </ligand>
</feature>
<evidence type="ECO:0000256" key="16">
    <source>
        <dbReference type="PIRSR" id="PIRSR000099-4"/>
    </source>
</evidence>
<evidence type="ECO:0000256" key="8">
    <source>
        <dbReference type="ARBA" id="ARBA00023027"/>
    </source>
</evidence>
<dbReference type="FunFam" id="1.20.5.1300:FF:000002">
    <property type="entry name" value="Histidinol dehydrogenase, chloroplastic"/>
    <property type="match status" value="1"/>
</dbReference>
<dbReference type="RefSeq" id="WP_121906990.1">
    <property type="nucleotide sequence ID" value="NZ_REFC01000012.1"/>
</dbReference>
<keyword evidence="7 11" id="KW-0560">Oxidoreductase</keyword>
<dbReference type="Proteomes" id="UP000271339">
    <property type="component" value="Unassembled WGS sequence"/>
</dbReference>
<evidence type="ECO:0000256" key="10">
    <source>
        <dbReference type="ARBA" id="ARBA00049489"/>
    </source>
</evidence>
<dbReference type="PRINTS" id="PR00083">
    <property type="entry name" value="HOLDHDRGNASE"/>
</dbReference>
<dbReference type="GO" id="GO:0004399">
    <property type="term" value="F:histidinol dehydrogenase activity"/>
    <property type="evidence" value="ECO:0007669"/>
    <property type="project" value="UniProtKB-UniRule"/>
</dbReference>
<evidence type="ECO:0000256" key="11">
    <source>
        <dbReference type="HAMAP-Rule" id="MF_01024"/>
    </source>
</evidence>
<keyword evidence="4 11" id="KW-0028">Amino-acid biosynthesis</keyword>
<keyword evidence="5 11" id="KW-0479">Metal-binding</keyword>
<dbReference type="Gene3D" id="3.40.50.1980">
    <property type="entry name" value="Nitrogenase molybdenum iron protein domain"/>
    <property type="match status" value="2"/>
</dbReference>
<feature type="binding site" evidence="11 15">
    <location>
        <position position="258"/>
    </location>
    <ligand>
        <name>substrate</name>
    </ligand>
</feature>
<gene>
    <name evidence="11" type="primary">hisD</name>
    <name evidence="18" type="ORF">BXY75_1425</name>
</gene>
<keyword evidence="9 11" id="KW-0368">Histidine biosynthesis</keyword>
<comment type="caution">
    <text evidence="18">The sequence shown here is derived from an EMBL/GenBank/DDBJ whole genome shotgun (WGS) entry which is preliminary data.</text>
</comment>
<evidence type="ECO:0000313" key="18">
    <source>
        <dbReference type="EMBL" id="RMA64549.1"/>
    </source>
</evidence>
<feature type="active site" description="Proton acceptor" evidence="11 13">
    <location>
        <position position="323"/>
    </location>
</feature>
<evidence type="ECO:0000256" key="12">
    <source>
        <dbReference type="PIRNR" id="PIRNR000099"/>
    </source>
</evidence>
<evidence type="ECO:0000256" key="7">
    <source>
        <dbReference type="ARBA" id="ARBA00023002"/>
    </source>
</evidence>
<proteinExistence type="inferred from homology"/>
<protein>
    <recommendedName>
        <fullName evidence="3 11">Histidinol dehydrogenase</fullName>
        <shortName evidence="11">HDH</shortName>
        <ecNumber evidence="3 11">1.1.1.23</ecNumber>
    </recommendedName>
</protein>
<feature type="binding site" evidence="11 16">
    <location>
        <position position="255"/>
    </location>
    <ligand>
        <name>Zn(2+)</name>
        <dbReference type="ChEBI" id="CHEBI:29105"/>
    </ligand>
</feature>
<dbReference type="OrthoDB" id="9805269at2"/>
<feature type="binding site" evidence="11 14">
    <location>
        <position position="186"/>
    </location>
    <ligand>
        <name>NAD(+)</name>
        <dbReference type="ChEBI" id="CHEBI:57540"/>
    </ligand>
</feature>
<dbReference type="SUPFAM" id="SSF53720">
    <property type="entry name" value="ALDH-like"/>
    <property type="match status" value="1"/>
</dbReference>
<evidence type="ECO:0000256" key="1">
    <source>
        <dbReference type="ARBA" id="ARBA00004940"/>
    </source>
</evidence>
<dbReference type="PANTHER" id="PTHR21256:SF2">
    <property type="entry name" value="HISTIDINE BIOSYNTHESIS TRIFUNCTIONAL PROTEIN"/>
    <property type="match status" value="1"/>
</dbReference>
<dbReference type="PANTHER" id="PTHR21256">
    <property type="entry name" value="HISTIDINOL DEHYDROGENASE HDH"/>
    <property type="match status" value="1"/>
</dbReference>
<dbReference type="InterPro" id="IPR016161">
    <property type="entry name" value="Ald_DH/histidinol_DH"/>
</dbReference>
<dbReference type="AlphaFoldDB" id="A0A3L9YZL3"/>